<dbReference type="EMBL" id="BBNY01000005">
    <property type="protein sequence ID" value="GAL88885.1"/>
    <property type="molecule type" value="Genomic_DNA"/>
</dbReference>
<keyword evidence="2 9" id="KW-0121">Carboxypeptidase</keyword>
<dbReference type="InterPro" id="IPR040449">
    <property type="entry name" value="Peptidase_S66_N"/>
</dbReference>
<dbReference type="GO" id="GO:0006508">
    <property type="term" value="P:proteolysis"/>
    <property type="evidence" value="ECO:0007669"/>
    <property type="project" value="UniProtKB-KW"/>
</dbReference>
<feature type="active site" description="Charge relay system" evidence="6">
    <location>
        <position position="246"/>
    </location>
</feature>
<evidence type="ECO:0000256" key="3">
    <source>
        <dbReference type="ARBA" id="ARBA00022670"/>
    </source>
</evidence>
<dbReference type="InterPro" id="IPR027478">
    <property type="entry name" value="LdcA_N"/>
</dbReference>
<protein>
    <submittedName>
        <fullName evidence="9">Muramoyltetrapeptide carboxypeptidase</fullName>
        <ecNumber evidence="9">3.4.17.13</ecNumber>
    </submittedName>
</protein>
<keyword evidence="4 9" id="KW-0378">Hydrolase</keyword>
<dbReference type="GO" id="GO:0106415">
    <property type="term" value="F:muramoyltetrapeptide carboxypeptidase activity"/>
    <property type="evidence" value="ECO:0007669"/>
    <property type="project" value="UniProtKB-EC"/>
</dbReference>
<reference evidence="10" key="1">
    <citation type="journal article" date="2014" name="Genome Announc.">
        <title>Draft Genome Sequence of Marine Flavobacterium Jejuia pallidilutea Strain 11shimoA1 and Pigmentation Mutants.</title>
        <authorList>
            <person name="Takatani N."/>
            <person name="Nakanishi M."/>
            <person name="Meirelles P."/>
            <person name="Mino S."/>
            <person name="Suda W."/>
            <person name="Oshima K."/>
            <person name="Hattori M."/>
            <person name="Ohkuma M."/>
            <person name="Hosokawa M."/>
            <person name="Miyashita K."/>
            <person name="Thompson F.L."/>
            <person name="Niwa A."/>
            <person name="Sawabe T."/>
            <person name="Sawabe T."/>
        </authorList>
    </citation>
    <scope>NUCLEOTIDE SEQUENCE [LARGE SCALE GENOMIC DNA]</scope>
    <source>
        <strain evidence="10">JCM 19538</strain>
    </source>
</reference>
<evidence type="ECO:0000313" key="10">
    <source>
        <dbReference type="Proteomes" id="UP000030184"/>
    </source>
</evidence>
<dbReference type="SUPFAM" id="SSF141986">
    <property type="entry name" value="LD-carboxypeptidase A C-terminal domain-like"/>
    <property type="match status" value="1"/>
</dbReference>
<dbReference type="Gene3D" id="3.40.50.10740">
    <property type="entry name" value="Class I glutamine amidotransferase-like"/>
    <property type="match status" value="1"/>
</dbReference>
<feature type="domain" description="LD-carboxypeptidase C-terminal" evidence="8">
    <location>
        <begin position="216"/>
        <end position="329"/>
    </location>
</feature>
<comment type="similarity">
    <text evidence="1">Belongs to the peptidase S66 family.</text>
</comment>
<name>A0A098LPQ1_9FLAO</name>
<dbReference type="GO" id="GO:0008236">
    <property type="term" value="F:serine-type peptidase activity"/>
    <property type="evidence" value="ECO:0007669"/>
    <property type="project" value="UniProtKB-KW"/>
</dbReference>
<gene>
    <name evidence="9" type="ORF">JCM19538_1874</name>
</gene>
<sequence length="344" mass="38370">MYIYIMLKNLLTLSVYCVIFFFGNTIAFSQQKVLPKHHMSLKQPPFLKQGDTVAIVAPAGILKNREGEINKAKALLKSWGLHVVMGKYVYNKGAHFAGTDDERCEDFQNALDNKTISAIWSARGGYGSVRILDKLNWTKFKENPKWIIGYSDITAIHCEVQNLGFQSLHAMMCTSLQDNAETIAATISSFKDAIFGEQLSYTLKGSKYNQPGTVSAPLVGGNLTILHTMLGSKTSIDTSGKIVFIEEIGEYKYHIDRMLQSLKRAGYFDGCKGLIIGDMTKIKKNTTPWGTSIEQLILDALSEYNFPIAFNMKAGHEKDNRALILGKTTVLEVSKEQSLIKFID</sequence>
<feature type="domain" description="LD-carboxypeptidase N-terminal" evidence="7">
    <location>
        <begin position="53"/>
        <end position="170"/>
    </location>
</feature>
<evidence type="ECO:0000256" key="6">
    <source>
        <dbReference type="PIRSR" id="PIRSR028757-1"/>
    </source>
</evidence>
<dbReference type="InterPro" id="IPR027461">
    <property type="entry name" value="Carboxypeptidase_A_C_sf"/>
</dbReference>
<dbReference type="EC" id="3.4.17.13" evidence="9"/>
<keyword evidence="10" id="KW-1185">Reference proteome</keyword>
<evidence type="ECO:0000256" key="5">
    <source>
        <dbReference type="ARBA" id="ARBA00022825"/>
    </source>
</evidence>
<evidence type="ECO:0000256" key="1">
    <source>
        <dbReference type="ARBA" id="ARBA00010233"/>
    </source>
</evidence>
<evidence type="ECO:0000259" key="7">
    <source>
        <dbReference type="Pfam" id="PF02016"/>
    </source>
</evidence>
<dbReference type="Proteomes" id="UP000030184">
    <property type="component" value="Unassembled WGS sequence"/>
</dbReference>
<proteinExistence type="inferred from homology"/>
<dbReference type="Pfam" id="PF02016">
    <property type="entry name" value="Peptidase_S66"/>
    <property type="match status" value="1"/>
</dbReference>
<accession>A0A098LPQ1</accession>
<dbReference type="Pfam" id="PF17676">
    <property type="entry name" value="Peptidase_S66C"/>
    <property type="match status" value="1"/>
</dbReference>
<feature type="active site" description="Nucleophile" evidence="6">
    <location>
        <position position="151"/>
    </location>
</feature>
<evidence type="ECO:0000256" key="2">
    <source>
        <dbReference type="ARBA" id="ARBA00022645"/>
    </source>
</evidence>
<dbReference type="PANTHER" id="PTHR30237">
    <property type="entry name" value="MURAMOYLTETRAPEPTIDE CARBOXYPEPTIDASE"/>
    <property type="match status" value="1"/>
</dbReference>
<dbReference type="CDD" id="cd07025">
    <property type="entry name" value="Peptidase_S66"/>
    <property type="match status" value="1"/>
</dbReference>
<organism evidence="9 10">
    <name type="scientific">Jejuia pallidilutea</name>
    <dbReference type="NCBI Taxonomy" id="504487"/>
    <lineage>
        <taxon>Bacteria</taxon>
        <taxon>Pseudomonadati</taxon>
        <taxon>Bacteroidota</taxon>
        <taxon>Flavobacteriia</taxon>
        <taxon>Flavobacteriales</taxon>
        <taxon>Flavobacteriaceae</taxon>
        <taxon>Jejuia</taxon>
    </lineage>
</organism>
<evidence type="ECO:0000259" key="8">
    <source>
        <dbReference type="Pfam" id="PF17676"/>
    </source>
</evidence>
<dbReference type="SUPFAM" id="SSF52317">
    <property type="entry name" value="Class I glutamine amidotransferase-like"/>
    <property type="match status" value="1"/>
</dbReference>
<feature type="active site" description="Charge relay system" evidence="6">
    <location>
        <position position="316"/>
    </location>
</feature>
<evidence type="ECO:0000256" key="4">
    <source>
        <dbReference type="ARBA" id="ARBA00022801"/>
    </source>
</evidence>
<dbReference type="InterPro" id="IPR029062">
    <property type="entry name" value="Class_I_gatase-like"/>
</dbReference>
<dbReference type="PANTHER" id="PTHR30237:SF2">
    <property type="entry name" value="MUREIN TETRAPEPTIDE CARBOXYPEPTIDASE"/>
    <property type="match status" value="1"/>
</dbReference>
<keyword evidence="5" id="KW-0720">Serine protease</keyword>
<dbReference type="InterPro" id="IPR040921">
    <property type="entry name" value="Peptidase_S66C"/>
</dbReference>
<dbReference type="PIRSF" id="PIRSF028757">
    <property type="entry name" value="LD-carboxypeptidase"/>
    <property type="match status" value="1"/>
</dbReference>
<dbReference type="AlphaFoldDB" id="A0A098LPQ1"/>
<dbReference type="Gene3D" id="3.50.30.60">
    <property type="entry name" value="LD-carboxypeptidase A C-terminal domain-like"/>
    <property type="match status" value="1"/>
</dbReference>
<evidence type="ECO:0000313" key="9">
    <source>
        <dbReference type="EMBL" id="GAL88885.1"/>
    </source>
</evidence>
<keyword evidence="3" id="KW-0645">Protease</keyword>
<dbReference type="InterPro" id="IPR003507">
    <property type="entry name" value="S66_fam"/>
</dbReference>
<comment type="caution">
    <text evidence="9">The sequence shown here is derived from an EMBL/GenBank/DDBJ whole genome shotgun (WGS) entry which is preliminary data.</text>
</comment>